<dbReference type="PANTHER" id="PTHR10836:SF132">
    <property type="entry name" value="GLYCERALDEHYDE-3-PHOSPHATE DEHYDROGENASE"/>
    <property type="match status" value="1"/>
</dbReference>
<comment type="similarity">
    <text evidence="1">Belongs to the glyceraldehyde-3-phosphate dehydrogenase family.</text>
</comment>
<evidence type="ECO:0000259" key="4">
    <source>
        <dbReference type="SMART" id="SM00846"/>
    </source>
</evidence>
<evidence type="ECO:0000256" key="3">
    <source>
        <dbReference type="SAM" id="Phobius"/>
    </source>
</evidence>
<keyword evidence="3" id="KW-0472">Membrane</keyword>
<dbReference type="EMBL" id="OX451740">
    <property type="protein sequence ID" value="CAI8613801.1"/>
    <property type="molecule type" value="Genomic_DNA"/>
</dbReference>
<dbReference type="PROSITE" id="PS00071">
    <property type="entry name" value="GAPDH"/>
    <property type="match status" value="1"/>
</dbReference>
<dbReference type="SMART" id="SM00846">
    <property type="entry name" value="Gp_dh_N"/>
    <property type="match status" value="1"/>
</dbReference>
<dbReference type="Gene3D" id="3.40.50.720">
    <property type="entry name" value="NAD(P)-binding Rossmann-like Domain"/>
    <property type="match status" value="1"/>
</dbReference>
<dbReference type="Pfam" id="PF02800">
    <property type="entry name" value="Gp_dh_C"/>
    <property type="match status" value="1"/>
</dbReference>
<organism evidence="5 6">
    <name type="scientific">Vicia faba</name>
    <name type="common">Broad bean</name>
    <name type="synonym">Faba vulgaris</name>
    <dbReference type="NCBI Taxonomy" id="3906"/>
    <lineage>
        <taxon>Eukaryota</taxon>
        <taxon>Viridiplantae</taxon>
        <taxon>Streptophyta</taxon>
        <taxon>Embryophyta</taxon>
        <taxon>Tracheophyta</taxon>
        <taxon>Spermatophyta</taxon>
        <taxon>Magnoliopsida</taxon>
        <taxon>eudicotyledons</taxon>
        <taxon>Gunneridae</taxon>
        <taxon>Pentapetalae</taxon>
        <taxon>rosids</taxon>
        <taxon>fabids</taxon>
        <taxon>Fabales</taxon>
        <taxon>Fabaceae</taxon>
        <taxon>Papilionoideae</taxon>
        <taxon>50 kb inversion clade</taxon>
        <taxon>NPAAA clade</taxon>
        <taxon>Hologalegina</taxon>
        <taxon>IRL clade</taxon>
        <taxon>Fabeae</taxon>
        <taxon>Vicia</taxon>
    </lineage>
</organism>
<feature type="transmembrane region" description="Helical" evidence="3">
    <location>
        <begin position="84"/>
        <end position="102"/>
    </location>
</feature>
<evidence type="ECO:0000256" key="1">
    <source>
        <dbReference type="ARBA" id="ARBA00007406"/>
    </source>
</evidence>
<dbReference type="InterPro" id="IPR020830">
    <property type="entry name" value="GlycerAld_3-P_DH_AS"/>
</dbReference>
<dbReference type="SUPFAM" id="SSF51735">
    <property type="entry name" value="NAD(P)-binding Rossmann-fold domains"/>
    <property type="match status" value="1"/>
</dbReference>
<protein>
    <recommendedName>
        <fullName evidence="4">Glyceraldehyde 3-phosphate dehydrogenase NAD(P) binding domain-containing protein</fullName>
    </recommendedName>
</protein>
<dbReference type="Proteomes" id="UP001157006">
    <property type="component" value="Chromosome 5"/>
</dbReference>
<dbReference type="InterPro" id="IPR020829">
    <property type="entry name" value="GlycerAld_3-P_DH_cat"/>
</dbReference>
<proteinExistence type="inferred from homology"/>
<name>A0AAV1ATF2_VICFA</name>
<reference evidence="5 6" key="1">
    <citation type="submission" date="2023-01" db="EMBL/GenBank/DDBJ databases">
        <authorList>
            <person name="Kreplak J."/>
        </authorList>
    </citation>
    <scope>NUCLEOTIDE SEQUENCE [LARGE SCALE GENOMIC DNA]</scope>
</reference>
<dbReference type="GO" id="GO:0051287">
    <property type="term" value="F:NAD binding"/>
    <property type="evidence" value="ECO:0007669"/>
    <property type="project" value="InterPro"/>
</dbReference>
<feature type="transmembrane region" description="Helical" evidence="3">
    <location>
        <begin position="43"/>
        <end position="64"/>
    </location>
</feature>
<dbReference type="Gene3D" id="3.30.360.10">
    <property type="entry name" value="Dihydrodipicolinate Reductase, domain 2"/>
    <property type="match status" value="1"/>
</dbReference>
<dbReference type="InterPro" id="IPR020831">
    <property type="entry name" value="GlycerAld/Erythrose_P_DH"/>
</dbReference>
<dbReference type="InterPro" id="IPR036291">
    <property type="entry name" value="NAD(P)-bd_dom_sf"/>
</dbReference>
<dbReference type="GO" id="GO:0005829">
    <property type="term" value="C:cytosol"/>
    <property type="evidence" value="ECO:0007669"/>
    <property type="project" value="TreeGrafter"/>
</dbReference>
<keyword evidence="3" id="KW-1133">Transmembrane helix</keyword>
<dbReference type="InterPro" id="IPR020828">
    <property type="entry name" value="GlycerAld_3-P_DH_NAD(P)-bd"/>
</dbReference>
<accession>A0AAV1ATF2</accession>
<dbReference type="GO" id="GO:0004365">
    <property type="term" value="F:glyceraldehyde-3-phosphate dehydrogenase (NAD+) (phosphorylating) activity"/>
    <property type="evidence" value="ECO:0007669"/>
    <property type="project" value="TreeGrafter"/>
</dbReference>
<keyword evidence="6" id="KW-1185">Reference proteome</keyword>
<gene>
    <name evidence="5" type="ORF">VFH_V098120</name>
</gene>
<evidence type="ECO:0000256" key="2">
    <source>
        <dbReference type="ARBA" id="ARBA00023002"/>
    </source>
</evidence>
<feature type="domain" description="Glyceraldehyde 3-phosphate dehydrogenase NAD(P) binding" evidence="4">
    <location>
        <begin position="1"/>
        <end position="59"/>
    </location>
</feature>
<evidence type="ECO:0000313" key="5">
    <source>
        <dbReference type="EMBL" id="CAI8613801.1"/>
    </source>
</evidence>
<dbReference type="PANTHER" id="PTHR10836">
    <property type="entry name" value="GLYCERALDEHYDE 3-PHOSPHATE DEHYDROGENASE"/>
    <property type="match status" value="1"/>
</dbReference>
<keyword evidence="2" id="KW-0560">Oxidoreductase</keyword>
<evidence type="ECO:0000313" key="6">
    <source>
        <dbReference type="Proteomes" id="UP001157006"/>
    </source>
</evidence>
<dbReference type="GO" id="GO:0006096">
    <property type="term" value="P:glycolytic process"/>
    <property type="evidence" value="ECO:0007669"/>
    <property type="project" value="TreeGrafter"/>
</dbReference>
<sequence length="103" mass="11279">MTSSSQEEIPWGEDGAKYVVESTRIFTDKAKSSAHLKGDAKKVLFLLLAHVDIVSNASCTTNYLSPLAKVIHDKFGIAEGLMSIIHSIINKFVILCIIYILIG</sequence>
<keyword evidence="3" id="KW-0812">Transmembrane</keyword>
<dbReference type="AlphaFoldDB" id="A0AAV1ATF2"/>